<dbReference type="PANTHER" id="PTHR31286">
    <property type="entry name" value="GLYCINE-RICH CELL WALL STRUCTURAL PROTEIN 1.8-LIKE"/>
    <property type="match status" value="1"/>
</dbReference>
<evidence type="ECO:0008006" key="2">
    <source>
        <dbReference type="Google" id="ProtNLM"/>
    </source>
</evidence>
<sequence length="264" mass="29984">MEDVMEGGPWLFQGQPIVLQRWEPGMSLRKQKHTQVPVWVRLKHLPVEYWTDEGLSVVASGIDKPLYSDMVTKQCSRLDYDRVCVMLDYNSTLPKHVIIISPHLLDGKEVPCRVDVEYEWFPQRCKTYKALGHSADFCPEFLGVYGDSMGWLINALSRNWLESFNCILLVFSKLGFVLRMWIALNDLFYLHENDNLFIADELWLVMGDFNAVIDSSEVFGHAADTSGSMAEFRDCLTTGLQGLYSRGIIAATVNVACGKGWIAC</sequence>
<comment type="caution">
    <text evidence="1">The sequence shown here is derived from an EMBL/GenBank/DDBJ whole genome shotgun (WGS) entry which is preliminary data.</text>
</comment>
<proteinExistence type="predicted"/>
<dbReference type="PANTHER" id="PTHR31286:SF180">
    <property type="entry name" value="OS10G0362600 PROTEIN"/>
    <property type="match status" value="1"/>
</dbReference>
<gene>
    <name evidence="1" type="ORF">Slati_1406100</name>
</gene>
<accession>A0AAW2X2Q4</accession>
<dbReference type="InterPro" id="IPR040256">
    <property type="entry name" value="At4g02000-like"/>
</dbReference>
<protein>
    <recommendedName>
        <fullName evidence="2">DUF4283 domain-containing protein</fullName>
    </recommendedName>
</protein>
<reference evidence="1" key="2">
    <citation type="journal article" date="2024" name="Plant">
        <title>Genomic evolution and insights into agronomic trait innovations of Sesamum species.</title>
        <authorList>
            <person name="Miao H."/>
            <person name="Wang L."/>
            <person name="Qu L."/>
            <person name="Liu H."/>
            <person name="Sun Y."/>
            <person name="Le M."/>
            <person name="Wang Q."/>
            <person name="Wei S."/>
            <person name="Zheng Y."/>
            <person name="Lin W."/>
            <person name="Duan Y."/>
            <person name="Cao H."/>
            <person name="Xiong S."/>
            <person name="Wang X."/>
            <person name="Wei L."/>
            <person name="Li C."/>
            <person name="Ma Q."/>
            <person name="Ju M."/>
            <person name="Zhao R."/>
            <person name="Li G."/>
            <person name="Mu C."/>
            <person name="Tian Q."/>
            <person name="Mei H."/>
            <person name="Zhang T."/>
            <person name="Gao T."/>
            <person name="Zhang H."/>
        </authorList>
    </citation>
    <scope>NUCLEOTIDE SEQUENCE</scope>
    <source>
        <strain evidence="1">KEN1</strain>
    </source>
</reference>
<organism evidence="1">
    <name type="scientific">Sesamum latifolium</name>
    <dbReference type="NCBI Taxonomy" id="2727402"/>
    <lineage>
        <taxon>Eukaryota</taxon>
        <taxon>Viridiplantae</taxon>
        <taxon>Streptophyta</taxon>
        <taxon>Embryophyta</taxon>
        <taxon>Tracheophyta</taxon>
        <taxon>Spermatophyta</taxon>
        <taxon>Magnoliopsida</taxon>
        <taxon>eudicotyledons</taxon>
        <taxon>Gunneridae</taxon>
        <taxon>Pentapetalae</taxon>
        <taxon>asterids</taxon>
        <taxon>lamiids</taxon>
        <taxon>Lamiales</taxon>
        <taxon>Pedaliaceae</taxon>
        <taxon>Sesamum</taxon>
    </lineage>
</organism>
<reference evidence="1" key="1">
    <citation type="submission" date="2020-06" db="EMBL/GenBank/DDBJ databases">
        <authorList>
            <person name="Li T."/>
            <person name="Hu X."/>
            <person name="Zhang T."/>
            <person name="Song X."/>
            <person name="Zhang H."/>
            <person name="Dai N."/>
            <person name="Sheng W."/>
            <person name="Hou X."/>
            <person name="Wei L."/>
        </authorList>
    </citation>
    <scope>NUCLEOTIDE SEQUENCE</scope>
    <source>
        <strain evidence="1">KEN1</strain>
        <tissue evidence="1">Leaf</tissue>
    </source>
</reference>
<name>A0AAW2X2Q4_9LAMI</name>
<dbReference type="AlphaFoldDB" id="A0AAW2X2Q4"/>
<dbReference type="EMBL" id="JACGWN010000005">
    <property type="protein sequence ID" value="KAL0448497.1"/>
    <property type="molecule type" value="Genomic_DNA"/>
</dbReference>
<evidence type="ECO:0000313" key="1">
    <source>
        <dbReference type="EMBL" id="KAL0448497.1"/>
    </source>
</evidence>